<dbReference type="GO" id="GO:0005737">
    <property type="term" value="C:cytoplasm"/>
    <property type="evidence" value="ECO:0007669"/>
    <property type="project" value="UniProtKB-SubCell"/>
</dbReference>
<reference evidence="7 8" key="1">
    <citation type="submission" date="2014-08" db="EMBL/GenBank/DDBJ databases">
        <authorList>
            <person name="Hassan Y.I."/>
            <person name="Lepp D."/>
            <person name="Zhou T."/>
        </authorList>
    </citation>
    <scope>NUCLEOTIDE SEQUENCE [LARGE SCALE GENOMIC DNA]</scope>
    <source>
        <strain evidence="7 8">IFO13584</strain>
    </source>
</reference>
<comment type="pathway">
    <text evidence="5">Carbohydrate metabolism; L-rhamnose metabolism.</text>
</comment>
<comment type="catalytic activity">
    <reaction evidence="5">
        <text>alpha-L-rhamnose = beta-L-rhamnose</text>
        <dbReference type="Rhea" id="RHEA:25584"/>
        <dbReference type="ChEBI" id="CHEBI:27586"/>
        <dbReference type="ChEBI" id="CHEBI:27907"/>
        <dbReference type="EC" id="5.1.3.32"/>
    </reaction>
</comment>
<dbReference type="Pfam" id="PF05336">
    <property type="entry name" value="rhaM"/>
    <property type="match status" value="1"/>
</dbReference>
<accession>A0A087LXP9</accession>
<evidence type="ECO:0000313" key="8">
    <source>
        <dbReference type="Proteomes" id="UP000028981"/>
    </source>
</evidence>
<protein>
    <recommendedName>
        <fullName evidence="5 6">L-rhamnose mutarotase</fullName>
        <ecNumber evidence="5 6">5.1.3.32</ecNumber>
    </recommendedName>
    <alternativeName>
        <fullName evidence="5">Rhamnose 1-epimerase</fullName>
    </alternativeName>
    <alternativeName>
        <fullName evidence="5">Type-3 mutarotase</fullName>
    </alternativeName>
</protein>
<evidence type="ECO:0000256" key="3">
    <source>
        <dbReference type="ARBA" id="ARBA00023277"/>
    </source>
</evidence>
<comment type="subcellular location">
    <subcellularLocation>
        <location evidence="5">Cytoplasm</location>
    </subcellularLocation>
</comment>
<dbReference type="GO" id="GO:0019301">
    <property type="term" value="P:rhamnose catabolic process"/>
    <property type="evidence" value="ECO:0007669"/>
    <property type="project" value="UniProtKB-UniRule"/>
</dbReference>
<sequence length="110" mass="12887">MITDGGYEKHAFKMRLNPGMTAEYKKRHDEIFPELVDLLHEAGVKDYSIHLDEETNTLFGVLWRRVDHTMGDLPNTAVMQRWWAHMADIMATNEKNEPISVDLLPVFWMK</sequence>
<comment type="function">
    <text evidence="5">Involved in the anomeric conversion of L-rhamnose.</text>
</comment>
<dbReference type="EC" id="5.1.3.32" evidence="5 6"/>
<dbReference type="GO" id="GO:0062192">
    <property type="term" value="F:L-rhamnose mutarotase activity"/>
    <property type="evidence" value="ECO:0007669"/>
    <property type="project" value="UniProtKB-UniRule"/>
</dbReference>
<keyword evidence="3 5" id="KW-0119">Carbohydrate metabolism</keyword>
<comment type="caution">
    <text evidence="7">The sequence shown here is derived from an EMBL/GenBank/DDBJ whole genome shotgun (WGS) entry which is preliminary data.</text>
</comment>
<dbReference type="AlphaFoldDB" id="A0A087LXP9"/>
<keyword evidence="1 5" id="KW-0963">Cytoplasm</keyword>
<dbReference type="HAMAP" id="MF_01663">
    <property type="entry name" value="L_rham_rotase"/>
    <property type="match status" value="1"/>
</dbReference>
<dbReference type="PANTHER" id="PTHR34389:SF2">
    <property type="entry name" value="L-RHAMNOSE MUTAROTASE"/>
    <property type="match status" value="1"/>
</dbReference>
<comment type="similarity">
    <text evidence="5">Belongs to the rhamnose mutarotase family.</text>
</comment>
<evidence type="ECO:0000256" key="4">
    <source>
        <dbReference type="ARBA" id="ARBA00023308"/>
    </source>
</evidence>
<evidence type="ECO:0000256" key="1">
    <source>
        <dbReference type="ARBA" id="ARBA00022490"/>
    </source>
</evidence>
<dbReference type="EMBL" id="JQGC01000027">
    <property type="protein sequence ID" value="KFL29402.1"/>
    <property type="molecule type" value="Genomic_DNA"/>
</dbReference>
<feature type="binding site" evidence="5">
    <location>
        <begin position="82"/>
        <end position="83"/>
    </location>
    <ligand>
        <name>substrate</name>
    </ligand>
</feature>
<evidence type="ECO:0000256" key="6">
    <source>
        <dbReference type="NCBIfam" id="TIGR02625"/>
    </source>
</evidence>
<dbReference type="SUPFAM" id="SSF54909">
    <property type="entry name" value="Dimeric alpha+beta barrel"/>
    <property type="match status" value="1"/>
</dbReference>
<dbReference type="NCBIfam" id="TIGR02625">
    <property type="entry name" value="YiiL_rotase"/>
    <property type="match status" value="1"/>
</dbReference>
<gene>
    <name evidence="5" type="primary">rhaM</name>
    <name evidence="7" type="ORF">JP75_21825</name>
</gene>
<comment type="subunit">
    <text evidence="5">Homodimer.</text>
</comment>
<dbReference type="InterPro" id="IPR011008">
    <property type="entry name" value="Dimeric_a/b-barrel"/>
</dbReference>
<feature type="binding site" evidence="5">
    <location>
        <position position="47"/>
    </location>
    <ligand>
        <name>substrate</name>
    </ligand>
</feature>
<proteinExistence type="inferred from homology"/>
<dbReference type="InterPro" id="IPR008000">
    <property type="entry name" value="Rham/fucose_mutarotase"/>
</dbReference>
<dbReference type="STRING" id="46914.JP75_21825"/>
<dbReference type="UniPathway" id="UPA00125"/>
<evidence type="ECO:0000313" key="7">
    <source>
        <dbReference type="EMBL" id="KFL29402.1"/>
    </source>
</evidence>
<dbReference type="OrthoDB" id="9799608at2"/>
<dbReference type="Proteomes" id="UP000028981">
    <property type="component" value="Unassembled WGS sequence"/>
</dbReference>
<dbReference type="Gene3D" id="3.30.70.100">
    <property type="match status" value="1"/>
</dbReference>
<feature type="binding site" evidence="5">
    <location>
        <position position="24"/>
    </location>
    <ligand>
        <name>substrate</name>
    </ligand>
</feature>
<evidence type="ECO:0000256" key="5">
    <source>
        <dbReference type="HAMAP-Rule" id="MF_01663"/>
    </source>
</evidence>
<keyword evidence="8" id="KW-1185">Reference proteome</keyword>
<name>A0A087LXP9_9HYPH</name>
<dbReference type="PANTHER" id="PTHR34389">
    <property type="entry name" value="L-RHAMNOSE MUTAROTASE"/>
    <property type="match status" value="1"/>
</dbReference>
<dbReference type="RefSeq" id="WP_035086651.1">
    <property type="nucleotide sequence ID" value="NZ_JQGC01000027.1"/>
</dbReference>
<keyword evidence="4 5" id="KW-0684">Rhamnose metabolism</keyword>
<dbReference type="InterPro" id="IPR013448">
    <property type="entry name" value="L-rhamnose_mutarotase"/>
</dbReference>
<keyword evidence="2 5" id="KW-0413">Isomerase</keyword>
<feature type="active site" description="Proton donor" evidence="5">
    <location>
        <position position="28"/>
    </location>
</feature>
<evidence type="ECO:0000256" key="2">
    <source>
        <dbReference type="ARBA" id="ARBA00023235"/>
    </source>
</evidence>
<organism evidence="7 8">
    <name type="scientific">Devosia riboflavina</name>
    <dbReference type="NCBI Taxonomy" id="46914"/>
    <lineage>
        <taxon>Bacteria</taxon>
        <taxon>Pseudomonadati</taxon>
        <taxon>Pseudomonadota</taxon>
        <taxon>Alphaproteobacteria</taxon>
        <taxon>Hyphomicrobiales</taxon>
        <taxon>Devosiaceae</taxon>
        <taxon>Devosia</taxon>
    </lineage>
</organism>